<feature type="compositionally biased region" description="Basic and acidic residues" evidence="1">
    <location>
        <begin position="34"/>
        <end position="47"/>
    </location>
</feature>
<evidence type="ECO:0000313" key="2">
    <source>
        <dbReference type="EMBL" id="KAE8989039.1"/>
    </source>
</evidence>
<sequence>MSEDRQPAARDDGRSRSEREQPGVGSLPRQRAAGPHDEKAKRAKMVD</sequence>
<dbReference type="EMBL" id="QXFW01001556">
    <property type="protein sequence ID" value="KAE8989039.1"/>
    <property type="molecule type" value="Genomic_DNA"/>
</dbReference>
<comment type="caution">
    <text evidence="2">The sequence shown here is derived from an EMBL/GenBank/DDBJ whole genome shotgun (WGS) entry which is preliminary data.</text>
</comment>
<proteinExistence type="predicted"/>
<dbReference type="AlphaFoldDB" id="A0A6A3J159"/>
<accession>A0A6A3J159</accession>
<reference evidence="2 3" key="1">
    <citation type="submission" date="2018-09" db="EMBL/GenBank/DDBJ databases">
        <title>Genomic investigation of the strawberry pathogen Phytophthora fragariae indicates pathogenicity is determined by transcriptional variation in three key races.</title>
        <authorList>
            <person name="Adams T.M."/>
            <person name="Armitage A.D."/>
            <person name="Sobczyk M.K."/>
            <person name="Bates H.J."/>
            <person name="Dunwell J.M."/>
            <person name="Nellist C.F."/>
            <person name="Harrison R.J."/>
        </authorList>
    </citation>
    <scope>NUCLEOTIDE SEQUENCE [LARGE SCALE GENOMIC DNA]</scope>
    <source>
        <strain evidence="2 3">SCRP245</strain>
    </source>
</reference>
<feature type="compositionally biased region" description="Basic and acidic residues" evidence="1">
    <location>
        <begin position="1"/>
        <end position="21"/>
    </location>
</feature>
<protein>
    <submittedName>
        <fullName evidence="2">Uncharacterized protein</fullName>
    </submittedName>
</protein>
<feature type="region of interest" description="Disordered" evidence="1">
    <location>
        <begin position="1"/>
        <end position="47"/>
    </location>
</feature>
<organism evidence="2 3">
    <name type="scientific">Phytophthora fragariae</name>
    <dbReference type="NCBI Taxonomy" id="53985"/>
    <lineage>
        <taxon>Eukaryota</taxon>
        <taxon>Sar</taxon>
        <taxon>Stramenopiles</taxon>
        <taxon>Oomycota</taxon>
        <taxon>Peronosporomycetes</taxon>
        <taxon>Peronosporales</taxon>
        <taxon>Peronosporaceae</taxon>
        <taxon>Phytophthora</taxon>
    </lineage>
</organism>
<gene>
    <name evidence="2" type="ORF">PF011_g18933</name>
</gene>
<evidence type="ECO:0000256" key="1">
    <source>
        <dbReference type="SAM" id="MobiDB-lite"/>
    </source>
</evidence>
<dbReference type="Proteomes" id="UP000460718">
    <property type="component" value="Unassembled WGS sequence"/>
</dbReference>
<name>A0A6A3J159_9STRA</name>
<evidence type="ECO:0000313" key="3">
    <source>
        <dbReference type="Proteomes" id="UP000460718"/>
    </source>
</evidence>